<dbReference type="AlphaFoldDB" id="A0A2Z7C4H6"/>
<evidence type="ECO:0000313" key="1">
    <source>
        <dbReference type="EMBL" id="KZV39350.1"/>
    </source>
</evidence>
<accession>A0A2Z7C4H6</accession>
<reference evidence="1 2" key="1">
    <citation type="journal article" date="2015" name="Proc. Natl. Acad. Sci. U.S.A.">
        <title>The resurrection genome of Boea hygrometrica: A blueprint for survival of dehydration.</title>
        <authorList>
            <person name="Xiao L."/>
            <person name="Yang G."/>
            <person name="Zhang L."/>
            <person name="Yang X."/>
            <person name="Zhao S."/>
            <person name="Ji Z."/>
            <person name="Zhou Q."/>
            <person name="Hu M."/>
            <person name="Wang Y."/>
            <person name="Chen M."/>
            <person name="Xu Y."/>
            <person name="Jin H."/>
            <person name="Xiao X."/>
            <person name="Hu G."/>
            <person name="Bao F."/>
            <person name="Hu Y."/>
            <person name="Wan P."/>
            <person name="Li L."/>
            <person name="Deng X."/>
            <person name="Kuang T."/>
            <person name="Xiang C."/>
            <person name="Zhu J.K."/>
            <person name="Oliver M.J."/>
            <person name="He Y."/>
        </authorList>
    </citation>
    <scope>NUCLEOTIDE SEQUENCE [LARGE SCALE GENOMIC DNA]</scope>
    <source>
        <strain evidence="2">cv. XS01</strain>
    </source>
</reference>
<proteinExistence type="predicted"/>
<dbReference type="Proteomes" id="UP000250235">
    <property type="component" value="Unassembled WGS sequence"/>
</dbReference>
<evidence type="ECO:0000313" key="2">
    <source>
        <dbReference type="Proteomes" id="UP000250235"/>
    </source>
</evidence>
<keyword evidence="2" id="KW-1185">Reference proteome</keyword>
<protein>
    <submittedName>
        <fullName evidence="1">Uncharacterized protein</fullName>
    </submittedName>
</protein>
<sequence>MALQVVWPVGAIARTGCAKEGETLAGRVLLILGAIVANISGGLRNLLCRSCAGDDHGFAQVLRNVAPRVAAGRASRWPLFDAPWCAA</sequence>
<organism evidence="1 2">
    <name type="scientific">Dorcoceras hygrometricum</name>
    <dbReference type="NCBI Taxonomy" id="472368"/>
    <lineage>
        <taxon>Eukaryota</taxon>
        <taxon>Viridiplantae</taxon>
        <taxon>Streptophyta</taxon>
        <taxon>Embryophyta</taxon>
        <taxon>Tracheophyta</taxon>
        <taxon>Spermatophyta</taxon>
        <taxon>Magnoliopsida</taxon>
        <taxon>eudicotyledons</taxon>
        <taxon>Gunneridae</taxon>
        <taxon>Pentapetalae</taxon>
        <taxon>asterids</taxon>
        <taxon>lamiids</taxon>
        <taxon>Lamiales</taxon>
        <taxon>Gesneriaceae</taxon>
        <taxon>Didymocarpoideae</taxon>
        <taxon>Trichosporeae</taxon>
        <taxon>Loxocarpinae</taxon>
        <taxon>Dorcoceras</taxon>
    </lineage>
</organism>
<name>A0A2Z7C4H6_9LAMI</name>
<dbReference type="EMBL" id="KV001254">
    <property type="protein sequence ID" value="KZV39350.1"/>
    <property type="molecule type" value="Genomic_DNA"/>
</dbReference>
<gene>
    <name evidence="1" type="ORF">F511_44962</name>
</gene>